<evidence type="ECO:0000313" key="1">
    <source>
        <dbReference type="EMBL" id="AGT33239.1"/>
    </source>
</evidence>
<dbReference type="InterPro" id="IPR021598">
    <property type="entry name" value="DUF3221"/>
</dbReference>
<accession>S5Z2G6</accession>
<dbReference type="PROSITE" id="PS51257">
    <property type="entry name" value="PROKAR_LIPOPROTEIN"/>
    <property type="match status" value="1"/>
</dbReference>
<proteinExistence type="predicted"/>
<dbReference type="STRING" id="1921421.M493_15010"/>
<dbReference type="Gene3D" id="2.40.50.140">
    <property type="entry name" value="Nucleic acid-binding proteins"/>
    <property type="match status" value="1"/>
</dbReference>
<evidence type="ECO:0008006" key="3">
    <source>
        <dbReference type="Google" id="ProtNLM"/>
    </source>
</evidence>
<reference evidence="1 2" key="1">
    <citation type="journal article" date="2014" name="Genome Announc.">
        <title>Complete Genome Sequence of the Thermophilic Polychlorinated Biphenyl Degrader Geobacillus sp. Strain JF8 (NBRC 109937).</title>
        <authorList>
            <person name="Shintani M."/>
            <person name="Ohtsubo Y."/>
            <person name="Fukuda K."/>
            <person name="Hosoyama A."/>
            <person name="Ohji S."/>
            <person name="Yamazoe A."/>
            <person name="Fujita N."/>
            <person name="Nagata Y."/>
            <person name="Tsuda M."/>
            <person name="Hatta T."/>
            <person name="Kimbara K."/>
        </authorList>
    </citation>
    <scope>NUCLEOTIDE SEQUENCE [LARGE SCALE GENOMIC DNA]</scope>
    <source>
        <strain evidence="1 2">JF8</strain>
    </source>
</reference>
<sequence>MKTWLVFIAAVWSVWLVGCSEPVGRYAIEGYVVRKEGGSILVVSSDPQDFRSTGGLKEFYNAILVSNAPARVNIGQKVQVWMDGGIAESYPGQGKAGKVLVVPSSPRDGASLSEEEAIRQALKQEESRLEQMIPVIRAVHYDKQADTWTIQIKDAHERTEFDVRIKDE</sequence>
<keyword evidence="2" id="KW-1185">Reference proteome</keyword>
<protein>
    <recommendedName>
        <fullName evidence="3">DUF3221 domain-containing protein</fullName>
    </recommendedName>
</protein>
<dbReference type="PATRIC" id="fig|1345697.3.peg.2956"/>
<dbReference type="InterPro" id="IPR012340">
    <property type="entry name" value="NA-bd_OB-fold"/>
</dbReference>
<dbReference type="RefSeq" id="WP_020961030.1">
    <property type="nucleotide sequence ID" value="NC_022080.4"/>
</dbReference>
<dbReference type="KEGG" id="gjf:M493_15010"/>
<gene>
    <name evidence="1" type="ORF">M493_15010</name>
</gene>
<dbReference type="HOGENOM" id="CLU_1718671_0_0_9"/>
<name>S5Z2G6_GEOG3</name>
<dbReference type="AlphaFoldDB" id="S5Z2G6"/>
<dbReference type="Proteomes" id="UP000015500">
    <property type="component" value="Chromosome"/>
</dbReference>
<dbReference type="Pfam" id="PF11518">
    <property type="entry name" value="DUF3221"/>
    <property type="match status" value="1"/>
</dbReference>
<dbReference type="EMBL" id="CP006254">
    <property type="protein sequence ID" value="AGT33239.1"/>
    <property type="molecule type" value="Genomic_DNA"/>
</dbReference>
<organism evidence="1 2">
    <name type="scientific">Geobacillus genomosp. 3</name>
    <dbReference type="NCBI Taxonomy" id="1921421"/>
    <lineage>
        <taxon>Bacteria</taxon>
        <taxon>Bacillati</taxon>
        <taxon>Bacillota</taxon>
        <taxon>Bacilli</taxon>
        <taxon>Bacillales</taxon>
        <taxon>Anoxybacillaceae</taxon>
        <taxon>Geobacillus</taxon>
    </lineage>
</organism>
<evidence type="ECO:0000313" key="2">
    <source>
        <dbReference type="Proteomes" id="UP000015500"/>
    </source>
</evidence>